<feature type="transmembrane region" description="Helical" evidence="2">
    <location>
        <begin position="127"/>
        <end position="145"/>
    </location>
</feature>
<organism evidence="4 5">
    <name type="scientific">Frankia torreyi</name>
    <dbReference type="NCBI Taxonomy" id="1856"/>
    <lineage>
        <taxon>Bacteria</taxon>
        <taxon>Bacillati</taxon>
        <taxon>Actinomycetota</taxon>
        <taxon>Actinomycetes</taxon>
        <taxon>Frankiales</taxon>
        <taxon>Frankiaceae</taxon>
        <taxon>Frankia</taxon>
    </lineage>
</organism>
<dbReference type="Proteomes" id="UP000032545">
    <property type="component" value="Unassembled WGS sequence"/>
</dbReference>
<feature type="transmembrane region" description="Helical" evidence="2">
    <location>
        <begin position="152"/>
        <end position="173"/>
    </location>
</feature>
<evidence type="ECO:0000256" key="1">
    <source>
        <dbReference type="SAM" id="MobiDB-lite"/>
    </source>
</evidence>
<dbReference type="EMBL" id="JYFN01000020">
    <property type="protein sequence ID" value="KJE22702.1"/>
    <property type="molecule type" value="Genomic_DNA"/>
</dbReference>
<feature type="transmembrane region" description="Helical" evidence="2">
    <location>
        <begin position="103"/>
        <end position="121"/>
    </location>
</feature>
<feature type="transmembrane region" description="Helical" evidence="2">
    <location>
        <begin position="288"/>
        <end position="305"/>
    </location>
</feature>
<proteinExistence type="predicted"/>
<keyword evidence="5" id="KW-1185">Reference proteome</keyword>
<protein>
    <submittedName>
        <fullName evidence="4">Putative membrane protein</fullName>
    </submittedName>
</protein>
<gene>
    <name evidence="4" type="ORF">FF36_02881</name>
</gene>
<feature type="domain" description="DUF418" evidence="3">
    <location>
        <begin position="226"/>
        <end position="395"/>
    </location>
</feature>
<accession>A0A0D8BH03</accession>
<evidence type="ECO:0000313" key="5">
    <source>
        <dbReference type="Proteomes" id="UP000032545"/>
    </source>
</evidence>
<evidence type="ECO:0000313" key="4">
    <source>
        <dbReference type="EMBL" id="KJE22702.1"/>
    </source>
</evidence>
<dbReference type="PATRIC" id="fig|1502723.3.peg.2017"/>
<name>A0A0D8BH03_9ACTN</name>
<feature type="transmembrane region" description="Helical" evidence="2">
    <location>
        <begin position="355"/>
        <end position="375"/>
    </location>
</feature>
<dbReference type="PANTHER" id="PTHR30590">
    <property type="entry name" value="INNER MEMBRANE PROTEIN"/>
    <property type="match status" value="1"/>
</dbReference>
<dbReference type="Pfam" id="PF04235">
    <property type="entry name" value="DUF418"/>
    <property type="match status" value="1"/>
</dbReference>
<feature type="transmembrane region" description="Helical" evidence="2">
    <location>
        <begin position="245"/>
        <end position="268"/>
    </location>
</feature>
<sequence>MTQTPPATAAPPGPRHSPQRALAPDLARGAMLLFIALANAGNCAFAGQPGIDSTPHGAERVVDFLMITLVNSRAYPVFAVMFGYSLVQLARRRATDPDGGRGVLLRRNACLIGFGFVHATLLYFGDFLGAYGIVGIVATLVLLPRGDRFHRLVLWLWGLQTLEAAAVAVAVVLRWRRGPATLTNAADPSLAASSYGRSVLDRLAEWPVHTATVIPFIVIVWLGIWAARRRILEDPAAHRPLLRRVACAGLGVAIVGALPYAFVSAGIAHVDAGTVHRMSWLHAVTGEYAGPGYVALFGLAAARLARPRHPRSDRAVRCVDAVAALGRQSLTSYLAQSVVWLALFSRWALDLGGSTYVATLAGLLVWTGSVGWAWAMDRRGRRGPAETVLRRIAYGVRARPARPAHRAV</sequence>
<reference evidence="5" key="1">
    <citation type="submission" date="2015-02" db="EMBL/GenBank/DDBJ databases">
        <title>Draft Genome of Frankia sp. CpI1-S.</title>
        <authorList>
            <person name="Oshone R.T."/>
            <person name="Ngom M."/>
            <person name="Ghodhbane-Gtari F."/>
            <person name="Gtari M."/>
            <person name="Morris K."/>
            <person name="Thomas K."/>
            <person name="Sen A."/>
            <person name="Tisa L.S."/>
        </authorList>
    </citation>
    <scope>NUCLEOTIDE SEQUENCE [LARGE SCALE GENOMIC DNA]</scope>
    <source>
        <strain evidence="5">CpI1-S</strain>
    </source>
</reference>
<dbReference type="InterPro" id="IPR052529">
    <property type="entry name" value="Bact_Transport_Assoc"/>
</dbReference>
<feature type="region of interest" description="Disordered" evidence="1">
    <location>
        <begin position="1"/>
        <end position="20"/>
    </location>
</feature>
<keyword evidence="2" id="KW-0472">Membrane</keyword>
<reference evidence="4 5" key="2">
    <citation type="journal article" date="2016" name="Genome Announc.">
        <title>Permanent Draft Genome Sequences for Two Variants of Frankia sp. Strain CpI1, the First Frankia Strain Isolated from Root Nodules of Comptonia peregrina.</title>
        <authorList>
            <person name="Oshone R."/>
            <person name="Hurst S.G.IV."/>
            <person name="Abebe-Akele F."/>
            <person name="Simpson S."/>
            <person name="Morris K."/>
            <person name="Thomas W.K."/>
            <person name="Tisa L.S."/>
        </authorList>
    </citation>
    <scope>NUCLEOTIDE SEQUENCE [LARGE SCALE GENOMIC DNA]</scope>
    <source>
        <strain evidence="5">CpI1-S</strain>
    </source>
</reference>
<dbReference type="AlphaFoldDB" id="A0A0D8BH03"/>
<dbReference type="InterPro" id="IPR007349">
    <property type="entry name" value="DUF418"/>
</dbReference>
<comment type="caution">
    <text evidence="4">The sequence shown here is derived from an EMBL/GenBank/DDBJ whole genome shotgun (WGS) entry which is preliminary data.</text>
</comment>
<feature type="transmembrane region" description="Helical" evidence="2">
    <location>
        <begin position="206"/>
        <end position="224"/>
    </location>
</feature>
<keyword evidence="2" id="KW-0812">Transmembrane</keyword>
<dbReference type="OrthoDB" id="2388539at2"/>
<keyword evidence="2" id="KW-1133">Transmembrane helix</keyword>
<evidence type="ECO:0000256" key="2">
    <source>
        <dbReference type="SAM" id="Phobius"/>
    </source>
</evidence>
<evidence type="ECO:0000259" key="3">
    <source>
        <dbReference type="Pfam" id="PF04235"/>
    </source>
</evidence>
<feature type="transmembrane region" description="Helical" evidence="2">
    <location>
        <begin position="330"/>
        <end position="349"/>
    </location>
</feature>
<dbReference type="RefSeq" id="WP_044885503.1">
    <property type="nucleotide sequence ID" value="NZ_JYFN01000020.1"/>
</dbReference>
<dbReference type="PANTHER" id="PTHR30590:SF2">
    <property type="entry name" value="INNER MEMBRANE PROTEIN"/>
    <property type="match status" value="1"/>
</dbReference>